<keyword evidence="1" id="KW-0732">Signal</keyword>
<dbReference type="EMBL" id="CM035411">
    <property type="protein sequence ID" value="KAH7435089.1"/>
    <property type="molecule type" value="Genomic_DNA"/>
</dbReference>
<dbReference type="AlphaFoldDB" id="A0A8T2USH1"/>
<comment type="caution">
    <text evidence="2">The sequence shown here is derived from an EMBL/GenBank/DDBJ whole genome shotgun (WGS) entry which is preliminary data.</text>
</comment>
<evidence type="ECO:0000256" key="1">
    <source>
        <dbReference type="SAM" id="SignalP"/>
    </source>
</evidence>
<reference evidence="2" key="1">
    <citation type="submission" date="2021-08" db="EMBL/GenBank/DDBJ databases">
        <title>WGS assembly of Ceratopteris richardii.</title>
        <authorList>
            <person name="Marchant D.B."/>
            <person name="Chen G."/>
            <person name="Jenkins J."/>
            <person name="Shu S."/>
            <person name="Leebens-Mack J."/>
            <person name="Grimwood J."/>
            <person name="Schmutz J."/>
            <person name="Soltis P."/>
            <person name="Soltis D."/>
            <person name="Chen Z.-H."/>
        </authorList>
    </citation>
    <scope>NUCLEOTIDE SEQUENCE</scope>
    <source>
        <strain evidence="2">Whitten #5841</strain>
        <tissue evidence="2">Leaf</tissue>
    </source>
</reference>
<gene>
    <name evidence="2" type="ORF">KP509_06G048700</name>
</gene>
<dbReference type="Proteomes" id="UP000825935">
    <property type="component" value="Chromosome 6"/>
</dbReference>
<proteinExistence type="predicted"/>
<sequence length="143" mass="16063">MAFFTLRRRLLGQLASTLATSLLGQRGNYSGSKAITRAARQSLGWQGNHSGCKAITWGCMIITWAARQSLGLQCNYSGNKELSYGIQHNLPHGVNLVDPPHQIGCMHYLYFIVCYSICLSEVTFTFQFYAANLWDTQLKSCRF</sequence>
<feature type="signal peptide" evidence="1">
    <location>
        <begin position="1"/>
        <end position="19"/>
    </location>
</feature>
<evidence type="ECO:0008006" key="4">
    <source>
        <dbReference type="Google" id="ProtNLM"/>
    </source>
</evidence>
<protein>
    <recommendedName>
        <fullName evidence="4">Secreted protein</fullName>
    </recommendedName>
</protein>
<organism evidence="2 3">
    <name type="scientific">Ceratopteris richardii</name>
    <name type="common">Triangle waterfern</name>
    <dbReference type="NCBI Taxonomy" id="49495"/>
    <lineage>
        <taxon>Eukaryota</taxon>
        <taxon>Viridiplantae</taxon>
        <taxon>Streptophyta</taxon>
        <taxon>Embryophyta</taxon>
        <taxon>Tracheophyta</taxon>
        <taxon>Polypodiopsida</taxon>
        <taxon>Polypodiidae</taxon>
        <taxon>Polypodiales</taxon>
        <taxon>Pteridineae</taxon>
        <taxon>Pteridaceae</taxon>
        <taxon>Parkerioideae</taxon>
        <taxon>Ceratopteris</taxon>
    </lineage>
</organism>
<evidence type="ECO:0000313" key="3">
    <source>
        <dbReference type="Proteomes" id="UP000825935"/>
    </source>
</evidence>
<evidence type="ECO:0000313" key="2">
    <source>
        <dbReference type="EMBL" id="KAH7435089.1"/>
    </source>
</evidence>
<accession>A0A8T2USH1</accession>
<feature type="chain" id="PRO_5035820740" description="Secreted protein" evidence="1">
    <location>
        <begin position="20"/>
        <end position="143"/>
    </location>
</feature>
<name>A0A8T2USH1_CERRI</name>
<keyword evidence="3" id="KW-1185">Reference proteome</keyword>